<dbReference type="Proteomes" id="UP001303695">
    <property type="component" value="Segment"/>
</dbReference>
<dbReference type="GeneID" id="300198839"/>
<evidence type="ECO:0000313" key="2">
    <source>
        <dbReference type="Proteomes" id="UP001303695"/>
    </source>
</evidence>
<gene>
    <name evidence="1" type="ORF">vir249_00063</name>
</gene>
<proteinExistence type="predicted"/>
<protein>
    <submittedName>
        <fullName evidence="1">Uncharacterized protein</fullName>
    </submittedName>
</protein>
<evidence type="ECO:0000313" key="1">
    <source>
        <dbReference type="EMBL" id="DBA35508.1"/>
    </source>
</evidence>
<dbReference type="EMBL" id="BK063678">
    <property type="protein sequence ID" value="DBA35508.1"/>
    <property type="molecule type" value="Genomic_DNA"/>
</dbReference>
<keyword evidence="2" id="KW-1185">Reference proteome</keyword>
<sequence>MTWVTIADMQLRCVSTEKKDKPYRYEEKTDDGVSIVAHSKSSPTEVGGGELHQYLKKYATQQAKKELIEELGDVSYVNSAILEDRAGKHLIQLKNELEANMESTAQQDFQEEQKKEKEIQEKYDTLEASFNAYCAEYNMTPLELIVATSHCLGVGNPREIINAFFGYFQTYTGIKATNVIAVGNQASGKSFMLENALSMIPEERVHKGVDSVAYFFRKYNGKDLSGHIFFMGDLGGDFDNNKTIELRDTLKELTTDGYKKRGIVDKDSMEEEDQFVTGNPCLSYTTANEELINDQEKSRSIILTPQILDSEKLMIYNSVQEAKGKFYTSLNLIKHITRSVQGFTFNYSVEDKDFFNPYMFTIEEHLKNHDDFTRKIQEYEAILKIVTCLHHPFELSHEIYVDSQFAKKQTPIVIASKQDNINALNIFSSTNLLPDEIKFANGLIESYEIVQQPTLSKEDFDADVREWILDTLDADSKDYDNFAYNSKIDEDDAFLKDYLFSVESLKKKHRNKQWFRKSGAKQASNRLQTLYNEGILVKVGKSTHGNMNVYALNTSMDKPVEEVIPEFKQSALDKAVKLFTVTYPDNSDELLDFLKNDTASKKSLFETVEPIVNDLPYLDGVADEL</sequence>
<organism evidence="1 2">
    <name type="scientific">Caudoviricetes sp. vir249</name>
    <dbReference type="NCBI Taxonomy" id="3068355"/>
    <lineage>
        <taxon>Viruses</taxon>
        <taxon>Duplodnaviria</taxon>
        <taxon>Heunggongvirae</taxon>
        <taxon>Uroviricota</taxon>
        <taxon>Caudoviricetes</taxon>
    </lineage>
</organism>
<name>A0AA86Y5H6_9CAUD</name>
<reference evidence="1 2" key="1">
    <citation type="journal article" date="2023" name="Nat. Microbiol.">
        <title>A compendium of viruses from methanogenic archaea reveals their diversity and adaptations to the gut environment.</title>
        <authorList>
            <person name="Medvedeva S."/>
            <person name="Borrel G."/>
            <person name="Krupovic M."/>
            <person name="Gribaldo S."/>
        </authorList>
    </citation>
    <scope>NUCLEOTIDE SEQUENCE [LARGE SCALE GENOMIC DNA]</scope>
</reference>
<dbReference type="RefSeq" id="YP_013605288.1">
    <property type="nucleotide sequence ID" value="NC_133254.1"/>
</dbReference>
<accession>A0AA86Y5H6</accession>